<dbReference type="InterPro" id="IPR021762">
    <property type="entry name" value="DUF3325"/>
</dbReference>
<feature type="transmembrane region" description="Helical" evidence="1">
    <location>
        <begin position="89"/>
        <end position="111"/>
    </location>
</feature>
<name>A0A261VJA2_9BORD</name>
<proteinExistence type="predicted"/>
<accession>A0A261VJA2</accession>
<dbReference type="Pfam" id="PF11804">
    <property type="entry name" value="DUF3325"/>
    <property type="match status" value="1"/>
</dbReference>
<gene>
    <name evidence="2" type="ORF">CAL22_06855</name>
</gene>
<feature type="transmembrane region" description="Helical" evidence="1">
    <location>
        <begin position="40"/>
        <end position="58"/>
    </location>
</feature>
<keyword evidence="1" id="KW-0472">Membrane</keyword>
<keyword evidence="3" id="KW-1185">Reference proteome</keyword>
<dbReference type="Proteomes" id="UP000216429">
    <property type="component" value="Unassembled WGS sequence"/>
</dbReference>
<protein>
    <submittedName>
        <fullName evidence="2">Iron uptake protein</fullName>
    </submittedName>
</protein>
<evidence type="ECO:0000313" key="2">
    <source>
        <dbReference type="EMBL" id="OZI74214.1"/>
    </source>
</evidence>
<dbReference type="RefSeq" id="WP_094811679.1">
    <property type="nucleotide sequence ID" value="NZ_NEVU01000002.1"/>
</dbReference>
<keyword evidence="1" id="KW-1133">Transmembrane helix</keyword>
<feature type="transmembrane region" description="Helical" evidence="1">
    <location>
        <begin position="65"/>
        <end position="83"/>
    </location>
</feature>
<dbReference type="AlphaFoldDB" id="A0A261VJA2"/>
<organism evidence="2 3">
    <name type="scientific">Bordetella genomosp. 12</name>
    <dbReference type="NCBI Taxonomy" id="463035"/>
    <lineage>
        <taxon>Bacteria</taxon>
        <taxon>Pseudomonadati</taxon>
        <taxon>Pseudomonadota</taxon>
        <taxon>Betaproteobacteria</taxon>
        <taxon>Burkholderiales</taxon>
        <taxon>Alcaligenaceae</taxon>
        <taxon>Bordetella</taxon>
    </lineage>
</organism>
<keyword evidence="1" id="KW-0812">Transmembrane</keyword>
<sequence length="112" mass="12046">MNADAFCLAYAGFTALSMAMDRHFEDVFDRPLSVGLRRSLRLGGTLALAVSLLLCARLHGWSYGSVLWIGMLSLSGLVLIWIMTYRPRLAWGAGAACLAVAPVFTALAGLAR</sequence>
<reference evidence="3" key="1">
    <citation type="submission" date="2017-05" db="EMBL/GenBank/DDBJ databases">
        <title>Complete and WGS of Bordetella genogroups.</title>
        <authorList>
            <person name="Spilker T."/>
            <person name="Lipuma J."/>
        </authorList>
    </citation>
    <scope>NUCLEOTIDE SEQUENCE [LARGE SCALE GENOMIC DNA]</scope>
    <source>
        <strain evidence="3">AU6712</strain>
    </source>
</reference>
<comment type="caution">
    <text evidence="2">The sequence shown here is derived from an EMBL/GenBank/DDBJ whole genome shotgun (WGS) entry which is preliminary data.</text>
</comment>
<evidence type="ECO:0000256" key="1">
    <source>
        <dbReference type="SAM" id="Phobius"/>
    </source>
</evidence>
<dbReference type="OrthoDB" id="8858882at2"/>
<evidence type="ECO:0000313" key="3">
    <source>
        <dbReference type="Proteomes" id="UP000216429"/>
    </source>
</evidence>
<dbReference type="EMBL" id="NEVU01000002">
    <property type="protein sequence ID" value="OZI74214.1"/>
    <property type="molecule type" value="Genomic_DNA"/>
</dbReference>